<evidence type="ECO:0000313" key="3">
    <source>
        <dbReference type="EMBL" id="MEQ3361360.1"/>
    </source>
</evidence>
<dbReference type="EMBL" id="JBBNOP010000001">
    <property type="protein sequence ID" value="MEQ3361360.1"/>
    <property type="molecule type" value="Genomic_DNA"/>
</dbReference>
<feature type="domain" description="Flavinylation-associated cytochrome" evidence="2">
    <location>
        <begin position="74"/>
        <end position="133"/>
    </location>
</feature>
<organism evidence="3 4">
    <name type="scientific">Raoultibacter massiliensis</name>
    <dbReference type="NCBI Taxonomy" id="1852371"/>
    <lineage>
        <taxon>Bacteria</taxon>
        <taxon>Bacillati</taxon>
        <taxon>Actinomycetota</taxon>
        <taxon>Coriobacteriia</taxon>
        <taxon>Eggerthellales</taxon>
        <taxon>Eggerthellaceae</taxon>
        <taxon>Raoultibacter</taxon>
    </lineage>
</organism>
<feature type="transmembrane region" description="Helical" evidence="1">
    <location>
        <begin position="36"/>
        <end position="55"/>
    </location>
</feature>
<keyword evidence="4" id="KW-1185">Reference proteome</keyword>
<dbReference type="Pfam" id="PF14358">
    <property type="entry name" value="DUF4405"/>
    <property type="match status" value="1"/>
</dbReference>
<feature type="transmembrane region" description="Helical" evidence="1">
    <location>
        <begin position="113"/>
        <end position="133"/>
    </location>
</feature>
<feature type="transmembrane region" description="Helical" evidence="1">
    <location>
        <begin position="76"/>
        <end position="101"/>
    </location>
</feature>
<dbReference type="InterPro" id="IPR025517">
    <property type="entry name" value="DUF4405"/>
</dbReference>
<dbReference type="Proteomes" id="UP001487305">
    <property type="component" value="Unassembled WGS sequence"/>
</dbReference>
<evidence type="ECO:0000259" key="2">
    <source>
        <dbReference type="Pfam" id="PF14358"/>
    </source>
</evidence>
<gene>
    <name evidence="3" type="ORF">AAA083_00050</name>
</gene>
<accession>A0ABV1J8E9</accession>
<keyword evidence="1" id="KW-0472">Membrane</keyword>
<dbReference type="RefSeq" id="WP_102375690.1">
    <property type="nucleotide sequence ID" value="NZ_JBBNOP010000001.1"/>
</dbReference>
<evidence type="ECO:0000256" key="1">
    <source>
        <dbReference type="SAM" id="Phobius"/>
    </source>
</evidence>
<protein>
    <submittedName>
        <fullName evidence="3">DUF4405 domain-containing protein</fullName>
    </submittedName>
</protein>
<evidence type="ECO:0000313" key="4">
    <source>
        <dbReference type="Proteomes" id="UP001487305"/>
    </source>
</evidence>
<keyword evidence="1" id="KW-0812">Transmembrane</keyword>
<proteinExistence type="predicted"/>
<sequence length="166" mass="17745">MDRKRLFAVDAVALAVYLAAATPALTGVAVHEWLGIGVFVVFFVHAVQHAGWVADTVRTALSSPAPARVANLALDALILAAFMVVTVSGLLISGAVLPAFGLYADGYYFWDPLHAIAAKALLALLLVHVVVHWKWIYSFFKKRGSDARASRADAEEADAEEADGRA</sequence>
<reference evidence="3 4" key="1">
    <citation type="submission" date="2024-04" db="EMBL/GenBank/DDBJ databases">
        <title>Human intestinal bacterial collection.</title>
        <authorList>
            <person name="Pauvert C."/>
            <person name="Hitch T.C.A."/>
            <person name="Clavel T."/>
        </authorList>
    </citation>
    <scope>NUCLEOTIDE SEQUENCE [LARGE SCALE GENOMIC DNA]</scope>
    <source>
        <strain evidence="3 4">CLA-KB-H42</strain>
    </source>
</reference>
<comment type="caution">
    <text evidence="3">The sequence shown here is derived from an EMBL/GenBank/DDBJ whole genome shotgun (WGS) entry which is preliminary data.</text>
</comment>
<name>A0ABV1J8E9_9ACTN</name>
<keyword evidence="1" id="KW-1133">Transmembrane helix</keyword>